<comment type="similarity">
    <text evidence="1">Belongs to the CDK5RAP3 family.</text>
</comment>
<proteinExistence type="inferred from homology"/>
<evidence type="ECO:0000313" key="4">
    <source>
        <dbReference type="Proteomes" id="UP000267606"/>
    </source>
</evidence>
<dbReference type="WBParaSite" id="OFLC_0001344301-mRNA-1">
    <property type="protein sequence ID" value="OFLC_0001344301-mRNA-1"/>
    <property type="gene ID" value="OFLC_0001344301"/>
</dbReference>
<name>A0A183I130_9BILA</name>
<dbReference type="Proteomes" id="UP000267606">
    <property type="component" value="Unassembled WGS sequence"/>
</dbReference>
<reference evidence="5" key="1">
    <citation type="submission" date="2016-06" db="UniProtKB">
        <authorList>
            <consortium name="WormBaseParasite"/>
        </authorList>
    </citation>
    <scope>IDENTIFICATION</scope>
</reference>
<dbReference type="EMBL" id="UZAJ01040201">
    <property type="protein sequence ID" value="VDP13758.1"/>
    <property type="molecule type" value="Genomic_DNA"/>
</dbReference>
<evidence type="ECO:0000256" key="2">
    <source>
        <dbReference type="SAM" id="Coils"/>
    </source>
</evidence>
<evidence type="ECO:0000256" key="1">
    <source>
        <dbReference type="ARBA" id="ARBA00007478"/>
    </source>
</evidence>
<evidence type="ECO:0000313" key="5">
    <source>
        <dbReference type="WBParaSite" id="OFLC_0001344301-mRNA-1"/>
    </source>
</evidence>
<gene>
    <name evidence="3" type="ORF">OFLC_LOCUS13442</name>
</gene>
<dbReference type="InterPro" id="IPR008491">
    <property type="entry name" value="CDK5RAP3"/>
</dbReference>
<dbReference type="STRING" id="387005.A0A183I130"/>
<organism evidence="5">
    <name type="scientific">Onchocerca flexuosa</name>
    <dbReference type="NCBI Taxonomy" id="387005"/>
    <lineage>
        <taxon>Eukaryota</taxon>
        <taxon>Metazoa</taxon>
        <taxon>Ecdysozoa</taxon>
        <taxon>Nematoda</taxon>
        <taxon>Chromadorea</taxon>
        <taxon>Rhabditida</taxon>
        <taxon>Spirurina</taxon>
        <taxon>Spiruromorpha</taxon>
        <taxon>Filarioidea</taxon>
        <taxon>Onchocercidae</taxon>
        <taxon>Onchocerca</taxon>
    </lineage>
</organism>
<dbReference type="PANTHER" id="PTHR14894:SF0">
    <property type="entry name" value="CDK5 REGULATORY SUBUNIT-ASSOCIATED PROTEIN 3"/>
    <property type="match status" value="1"/>
</dbReference>
<dbReference type="GO" id="GO:0012505">
    <property type="term" value="C:endomembrane system"/>
    <property type="evidence" value="ECO:0007669"/>
    <property type="project" value="TreeGrafter"/>
</dbReference>
<dbReference type="Pfam" id="PF05600">
    <property type="entry name" value="CDK5RAP3"/>
    <property type="match status" value="1"/>
</dbReference>
<keyword evidence="2" id="KW-0175">Coiled coil</keyword>
<dbReference type="GO" id="GO:0007346">
    <property type="term" value="P:regulation of mitotic cell cycle"/>
    <property type="evidence" value="ECO:0007669"/>
    <property type="project" value="TreeGrafter"/>
</dbReference>
<evidence type="ECO:0000313" key="3">
    <source>
        <dbReference type="EMBL" id="VDP13758.1"/>
    </source>
</evidence>
<dbReference type="PANTHER" id="PTHR14894">
    <property type="entry name" value="CDK5 REGULATORY SUBUNIT-ASSOCIATED PROTEIN 3"/>
    <property type="match status" value="1"/>
</dbReference>
<keyword evidence="4" id="KW-1185">Reference proteome</keyword>
<protein>
    <submittedName>
        <fullName evidence="5">CDK5 regulatory subunit-associated protein 3</fullName>
    </submittedName>
</protein>
<accession>A0A183I130</accession>
<dbReference type="AlphaFoldDB" id="A0A183I130"/>
<reference evidence="3 4" key="2">
    <citation type="submission" date="2018-11" db="EMBL/GenBank/DDBJ databases">
        <authorList>
            <consortium name="Pathogen Informatics"/>
        </authorList>
    </citation>
    <scope>NUCLEOTIDE SEQUENCE [LARGE SCALE GENOMIC DNA]</scope>
</reference>
<feature type="coiled-coil region" evidence="2">
    <location>
        <begin position="414"/>
        <end position="444"/>
    </location>
</feature>
<sequence>MMDEKDIPIDIHCSKLLGKLTIHMISLDWLISRRHCNKDWQKNVMVIREKISAAIQDMPEDERIVKLLQGSYINYFHCVQIVDILKDTEKGTKNFLGYYSSQRMNDWMEIQQMYEKKNIHLAEAAQILQRMVQYEIPALKKQISKSDQTITDCMKKERDYAKQIVDSKKQYEKELLKLGIEGVHLKREILSLLADLPSFLNEITRSISSLDEPLQYYEQFQAYLYQNERPNTVLLPLSRLLMEKGAEVTVYEWKNGTKPERIELPSLDAWANEANSAEDEIDFGDDLIIPDDGIDFGDNKFQIEIIGDEKRTVDDRIARGLDALTILENPQTRNLIYFELKELEKFLVVRRKDEILESVSDIYILGMEERPAALRKITVEIIDKWLVHVNKIINRLTDTQKAHLFRIRSSPQYVEKLVETLEQKRSLEERYEKMKALMIEKQSEMRISIQKAHETLNGICETSKVLQKQIEEGISKIYKGRKVNIMGSINAALMTS</sequence>